<dbReference type="InterPro" id="IPR000259">
    <property type="entry name" value="Adhesion_dom_fimbrial"/>
</dbReference>
<sequence length="263" mass="26803">MAFYSGAQGYGLSVMLANGEYGTPSTQARSVMTLSKAGTYDLKTIVYFEIRKVASTTTSGTFGTFGGSLHRSAQVKSGGTWSTATSCTATGAVMASSLASGVGTPPSAQVPALVCTLNKGQAINITLPAVEALAMTRLGSLPNEYQKHEYPLHYVCTGTGGVANPTYRIGLVGTKAGSTNALQSSNPNVGVMVEAVDSRGSAPQTLVPGTATSASQVRLYDAGQSGGATMKLLSYPVRSGGTSASDVKPGKFSASGTLRVFTD</sequence>
<proteinExistence type="predicted"/>
<keyword evidence="3" id="KW-1185">Reference proteome</keyword>
<comment type="caution">
    <text evidence="2">The sequence shown here is derived from an EMBL/GenBank/DDBJ whole genome shotgun (WGS) entry which is preliminary data.</text>
</comment>
<dbReference type="EMBL" id="JASGBI010000001">
    <property type="protein sequence ID" value="MDI9239900.1"/>
    <property type="molecule type" value="Genomic_DNA"/>
</dbReference>
<evidence type="ECO:0000259" key="1">
    <source>
        <dbReference type="Pfam" id="PF00419"/>
    </source>
</evidence>
<reference evidence="2 3" key="1">
    <citation type="submission" date="2023-05" db="EMBL/GenBank/DDBJ databases">
        <title>Lysobacter sp. strain LF1 Genome sequencing and assembly.</title>
        <authorList>
            <person name="Jung Y."/>
        </authorList>
    </citation>
    <scope>NUCLEOTIDE SEQUENCE [LARGE SCALE GENOMIC DNA]</scope>
    <source>
        <strain evidence="2 3">LF1</strain>
    </source>
</reference>
<name>A0ABT6XJI1_9GAMM</name>
<evidence type="ECO:0000313" key="3">
    <source>
        <dbReference type="Proteomes" id="UP001321580"/>
    </source>
</evidence>
<dbReference type="RefSeq" id="WP_283213263.1">
    <property type="nucleotide sequence ID" value="NZ_JASGBI010000001.1"/>
</dbReference>
<dbReference type="SUPFAM" id="SSF49401">
    <property type="entry name" value="Bacterial adhesins"/>
    <property type="match status" value="1"/>
</dbReference>
<dbReference type="Gene3D" id="2.60.40.1090">
    <property type="entry name" value="Fimbrial-type adhesion domain"/>
    <property type="match status" value="1"/>
</dbReference>
<accession>A0ABT6XJI1</accession>
<dbReference type="InterPro" id="IPR008966">
    <property type="entry name" value="Adhesion_dom_sf"/>
</dbReference>
<dbReference type="InterPro" id="IPR036937">
    <property type="entry name" value="Adhesion_dom_fimbrial_sf"/>
</dbReference>
<feature type="domain" description="Fimbrial-type adhesion" evidence="1">
    <location>
        <begin position="114"/>
        <end position="260"/>
    </location>
</feature>
<gene>
    <name evidence="2" type="ORF">QLQ15_13390</name>
</gene>
<dbReference type="Pfam" id="PF00419">
    <property type="entry name" value="Fimbrial"/>
    <property type="match status" value="1"/>
</dbReference>
<dbReference type="Proteomes" id="UP001321580">
    <property type="component" value="Unassembled WGS sequence"/>
</dbReference>
<evidence type="ECO:0000313" key="2">
    <source>
        <dbReference type="EMBL" id="MDI9239900.1"/>
    </source>
</evidence>
<protein>
    <recommendedName>
        <fullName evidence="1">Fimbrial-type adhesion domain-containing protein</fullName>
    </recommendedName>
</protein>
<organism evidence="2 3">
    <name type="scientific">Lysobacter stagni</name>
    <dbReference type="NCBI Taxonomy" id="3045172"/>
    <lineage>
        <taxon>Bacteria</taxon>
        <taxon>Pseudomonadati</taxon>
        <taxon>Pseudomonadota</taxon>
        <taxon>Gammaproteobacteria</taxon>
        <taxon>Lysobacterales</taxon>
        <taxon>Lysobacteraceae</taxon>
        <taxon>Lysobacter</taxon>
    </lineage>
</organism>